<gene>
    <name evidence="9" type="ORF">GC093_23500</name>
</gene>
<dbReference type="SUPFAM" id="SSF53383">
    <property type="entry name" value="PLP-dependent transferases"/>
    <property type="match status" value="1"/>
</dbReference>
<evidence type="ECO:0000256" key="4">
    <source>
        <dbReference type="ARBA" id="ARBA00047199"/>
    </source>
</evidence>
<organism evidence="9 10">
    <name type="scientific">Paenibacillus foliorum</name>
    <dbReference type="NCBI Taxonomy" id="2654974"/>
    <lineage>
        <taxon>Bacteria</taxon>
        <taxon>Bacillati</taxon>
        <taxon>Bacillota</taxon>
        <taxon>Bacilli</taxon>
        <taxon>Bacillales</taxon>
        <taxon>Paenibacillaceae</taxon>
        <taxon>Paenibacillus</taxon>
    </lineage>
</organism>
<keyword evidence="10" id="KW-1185">Reference proteome</keyword>
<evidence type="ECO:0000256" key="6">
    <source>
        <dbReference type="ARBA" id="ARBA00052699"/>
    </source>
</evidence>
<keyword evidence="9" id="KW-0032">Aminotransferase</keyword>
<dbReference type="Proteomes" id="UP000641588">
    <property type="component" value="Unassembled WGS sequence"/>
</dbReference>
<dbReference type="InterPro" id="IPR015424">
    <property type="entry name" value="PyrdxlP-dep_Trfase"/>
</dbReference>
<comment type="cofactor">
    <cofactor evidence="1 8">
        <name>pyridoxal 5'-phosphate</name>
        <dbReference type="ChEBI" id="CHEBI:597326"/>
    </cofactor>
</comment>
<dbReference type="PANTHER" id="PTHR11808:SF80">
    <property type="entry name" value="CYSTATHIONINE GAMMA-LYASE"/>
    <property type="match status" value="1"/>
</dbReference>
<dbReference type="GO" id="GO:0019346">
    <property type="term" value="P:transsulfuration"/>
    <property type="evidence" value="ECO:0007669"/>
    <property type="project" value="InterPro"/>
</dbReference>
<dbReference type="PIRSF" id="PIRSF001434">
    <property type="entry name" value="CGS"/>
    <property type="match status" value="1"/>
</dbReference>
<evidence type="ECO:0000256" key="3">
    <source>
        <dbReference type="ARBA" id="ARBA00047175"/>
    </source>
</evidence>
<dbReference type="Gene3D" id="3.90.1150.10">
    <property type="entry name" value="Aspartate Aminotransferase, domain 1"/>
    <property type="match status" value="1"/>
</dbReference>
<dbReference type="EC" id="4.4.1.2" evidence="3"/>
<dbReference type="GO" id="GO:0047982">
    <property type="term" value="F:homocysteine desulfhydrase activity"/>
    <property type="evidence" value="ECO:0007669"/>
    <property type="project" value="UniProtKB-EC"/>
</dbReference>
<dbReference type="GO" id="GO:0018826">
    <property type="term" value="F:methionine gamma-lyase activity"/>
    <property type="evidence" value="ECO:0007669"/>
    <property type="project" value="UniProtKB-EC"/>
</dbReference>
<dbReference type="EMBL" id="WHOD01000087">
    <property type="protein sequence ID" value="NOU96168.1"/>
    <property type="molecule type" value="Genomic_DNA"/>
</dbReference>
<feature type="modified residue" description="N6-(pyridoxal phosphate)lysine" evidence="7">
    <location>
        <position position="209"/>
    </location>
</feature>
<dbReference type="GO" id="GO:0008483">
    <property type="term" value="F:transaminase activity"/>
    <property type="evidence" value="ECO:0007669"/>
    <property type="project" value="UniProtKB-KW"/>
</dbReference>
<comment type="similarity">
    <text evidence="8">Belongs to the trans-sulfuration enzymes family.</text>
</comment>
<evidence type="ECO:0000256" key="2">
    <source>
        <dbReference type="ARBA" id="ARBA00022898"/>
    </source>
</evidence>
<comment type="catalytic activity">
    <reaction evidence="6">
        <text>L-methionine + H2O = methanethiol + 2-oxobutanoate + NH4(+)</text>
        <dbReference type="Rhea" id="RHEA:23800"/>
        <dbReference type="ChEBI" id="CHEBI:15377"/>
        <dbReference type="ChEBI" id="CHEBI:16007"/>
        <dbReference type="ChEBI" id="CHEBI:16763"/>
        <dbReference type="ChEBI" id="CHEBI:28938"/>
        <dbReference type="ChEBI" id="CHEBI:57844"/>
        <dbReference type="EC" id="4.4.1.11"/>
    </reaction>
    <physiologicalReaction direction="left-to-right" evidence="6">
        <dbReference type="Rhea" id="RHEA:23801"/>
    </physiologicalReaction>
</comment>
<keyword evidence="2 7" id="KW-0663">Pyridoxal phosphate</keyword>
<dbReference type="CDD" id="cd00614">
    <property type="entry name" value="CGS_like"/>
    <property type="match status" value="1"/>
</dbReference>
<dbReference type="GO" id="GO:0005737">
    <property type="term" value="C:cytoplasm"/>
    <property type="evidence" value="ECO:0007669"/>
    <property type="project" value="TreeGrafter"/>
</dbReference>
<dbReference type="InterPro" id="IPR015421">
    <property type="entry name" value="PyrdxlP-dep_Trfase_major"/>
</dbReference>
<dbReference type="InterPro" id="IPR015422">
    <property type="entry name" value="PyrdxlP-dep_Trfase_small"/>
</dbReference>
<name>A0A972GXU8_9BACL</name>
<evidence type="ECO:0000313" key="9">
    <source>
        <dbReference type="EMBL" id="NOU96168.1"/>
    </source>
</evidence>
<evidence type="ECO:0000256" key="1">
    <source>
        <dbReference type="ARBA" id="ARBA00001933"/>
    </source>
</evidence>
<dbReference type="Gene3D" id="3.40.640.10">
    <property type="entry name" value="Type I PLP-dependent aspartate aminotransferase-like (Major domain)"/>
    <property type="match status" value="1"/>
</dbReference>
<dbReference type="InterPro" id="IPR000277">
    <property type="entry name" value="Cys/Met-Metab_PyrdxlP-dep_enz"/>
</dbReference>
<reference evidence="9" key="1">
    <citation type="submission" date="2019-10" db="EMBL/GenBank/DDBJ databases">
        <title>Description of Paenibacillus glebae sp. nov.</title>
        <authorList>
            <person name="Carlier A."/>
            <person name="Qi S."/>
        </authorList>
    </citation>
    <scope>NUCLEOTIDE SEQUENCE</scope>
    <source>
        <strain evidence="9">LMG 31456</strain>
    </source>
</reference>
<protein>
    <recommendedName>
        <fullName evidence="3">homocysteine desulfhydrase</fullName>
        <ecNumber evidence="3">4.4.1.2</ecNumber>
    </recommendedName>
    <alternativeName>
        <fullName evidence="4">Homocysteine desulfhydrase</fullName>
    </alternativeName>
</protein>
<dbReference type="GO" id="GO:0030170">
    <property type="term" value="F:pyridoxal phosphate binding"/>
    <property type="evidence" value="ECO:0007669"/>
    <property type="project" value="InterPro"/>
</dbReference>
<evidence type="ECO:0000256" key="5">
    <source>
        <dbReference type="ARBA" id="ARBA00048780"/>
    </source>
</evidence>
<dbReference type="AlphaFoldDB" id="A0A972GXU8"/>
<comment type="caution">
    <text evidence="9">The sequence shown here is derived from an EMBL/GenBank/DDBJ whole genome shotgun (WGS) entry which is preliminary data.</text>
</comment>
<sequence>MRDDLKRVQEIVTSIDGDVEDWLGAVIPPVFENTIYRYPNYETVKQAAEGSIFRYGYSKNGNPTTAALEKKLAELEKGEEAKCFSSGTAAIYTVLLSVLEQGSHVITVKNVYGRVSDFLSNAFKKFGVETTFVSGQTIEEFEEAIQPNTKLIYLESPTSWHFELQPVRAITELAKQHQIIVVMDNTWATPVFQNPLDFGVDVVIHSASKYLGGHSDLVAGAVIGSREWISALPQLGAVLSPYESAKLLRGIRTLALRMEKHEKNALQIAAFLKQESKVSEVSYPGLTDFRQYELAKKQMSGSSGLMSFQLNADESGIRAFIDSLRHISIGGSWGGFESIIYAAAMSGSEEEVLARGFSYSQIRLSVGLEEAQTLLQDLHEALRRI</sequence>
<comment type="catalytic activity">
    <reaction evidence="5">
        <text>L-homocysteine + H2O = 2-oxobutanoate + hydrogen sulfide + NH4(+) + H(+)</text>
        <dbReference type="Rhea" id="RHEA:14501"/>
        <dbReference type="ChEBI" id="CHEBI:15377"/>
        <dbReference type="ChEBI" id="CHEBI:15378"/>
        <dbReference type="ChEBI" id="CHEBI:16763"/>
        <dbReference type="ChEBI" id="CHEBI:28938"/>
        <dbReference type="ChEBI" id="CHEBI:29919"/>
        <dbReference type="ChEBI" id="CHEBI:58199"/>
        <dbReference type="EC" id="4.4.1.2"/>
    </reaction>
    <physiologicalReaction direction="left-to-right" evidence="5">
        <dbReference type="Rhea" id="RHEA:14502"/>
    </physiologicalReaction>
</comment>
<evidence type="ECO:0000256" key="7">
    <source>
        <dbReference type="PIRSR" id="PIRSR001434-2"/>
    </source>
</evidence>
<dbReference type="PANTHER" id="PTHR11808">
    <property type="entry name" value="TRANS-SULFURATION ENZYME FAMILY MEMBER"/>
    <property type="match status" value="1"/>
</dbReference>
<keyword evidence="9" id="KW-0808">Transferase</keyword>
<evidence type="ECO:0000313" key="10">
    <source>
        <dbReference type="Proteomes" id="UP000641588"/>
    </source>
</evidence>
<evidence type="ECO:0000256" key="8">
    <source>
        <dbReference type="RuleBase" id="RU362118"/>
    </source>
</evidence>
<proteinExistence type="inferred from homology"/>
<dbReference type="FunFam" id="3.40.640.10:FF:000046">
    <property type="entry name" value="Cystathionine gamma-lyase"/>
    <property type="match status" value="1"/>
</dbReference>
<accession>A0A972GXU8</accession>
<dbReference type="Pfam" id="PF01053">
    <property type="entry name" value="Cys_Met_Meta_PP"/>
    <property type="match status" value="1"/>
</dbReference>